<evidence type="ECO:0000256" key="2">
    <source>
        <dbReference type="ARBA" id="ARBA00022801"/>
    </source>
</evidence>
<dbReference type="GO" id="GO:0016887">
    <property type="term" value="F:ATP hydrolysis activity"/>
    <property type="evidence" value="ECO:0007669"/>
    <property type="project" value="RHEA"/>
</dbReference>
<dbReference type="AlphaFoldDB" id="A0A255ZQX4"/>
<dbReference type="GO" id="GO:0005829">
    <property type="term" value="C:cytosol"/>
    <property type="evidence" value="ECO:0007669"/>
    <property type="project" value="TreeGrafter"/>
</dbReference>
<dbReference type="GO" id="GO:0003677">
    <property type="term" value="F:DNA binding"/>
    <property type="evidence" value="ECO:0007669"/>
    <property type="project" value="InterPro"/>
</dbReference>
<comment type="catalytic activity">
    <reaction evidence="6">
        <text>Couples ATP hydrolysis with the unwinding of duplex DNA by translocating in the 3'-5' direction.</text>
        <dbReference type="EC" id="5.6.2.4"/>
    </reaction>
</comment>
<dbReference type="PANTHER" id="PTHR11070:SF67">
    <property type="entry name" value="DNA 3'-5' HELICASE"/>
    <property type="match status" value="1"/>
</dbReference>
<evidence type="ECO:0000256" key="4">
    <source>
        <dbReference type="ARBA" id="ARBA00022840"/>
    </source>
</evidence>
<reference evidence="12 13" key="1">
    <citation type="submission" date="2017-07" db="EMBL/GenBank/DDBJ databases">
        <title>Flavobacterium cyanobacteriorum sp. nov., isolated from cyanobacterial aggregates in a eutrophic lake.</title>
        <authorList>
            <person name="Cai H."/>
        </authorList>
    </citation>
    <scope>NUCLEOTIDE SEQUENCE [LARGE SCALE GENOMIC DNA]</scope>
    <source>
        <strain evidence="12 13">TH167</strain>
    </source>
</reference>
<protein>
    <recommendedName>
        <fullName evidence="7">DNA 3'-5' helicase</fullName>
        <ecNumber evidence="7">5.6.2.4</ecNumber>
    </recommendedName>
</protein>
<evidence type="ECO:0000313" key="12">
    <source>
        <dbReference type="EMBL" id="OYQ43903.1"/>
    </source>
</evidence>
<dbReference type="Gene3D" id="1.10.3170.10">
    <property type="entry name" value="Recbcd, chain B, domain 2"/>
    <property type="match status" value="1"/>
</dbReference>
<organism evidence="12 13">
    <name type="scientific">Flavobacterium aurantiibacter</name>
    <dbReference type="NCBI Taxonomy" id="2023067"/>
    <lineage>
        <taxon>Bacteria</taxon>
        <taxon>Pseudomonadati</taxon>
        <taxon>Bacteroidota</taxon>
        <taxon>Flavobacteriia</taxon>
        <taxon>Flavobacteriales</taxon>
        <taxon>Flavobacteriaceae</taxon>
        <taxon>Flavobacterium</taxon>
    </lineage>
</organism>
<evidence type="ECO:0000313" key="13">
    <source>
        <dbReference type="Proteomes" id="UP000216035"/>
    </source>
</evidence>
<dbReference type="PROSITE" id="PS51217">
    <property type="entry name" value="UVRD_HELICASE_CTER"/>
    <property type="match status" value="1"/>
</dbReference>
<dbReference type="InterPro" id="IPR014016">
    <property type="entry name" value="UvrD-like_ATP-bd"/>
</dbReference>
<evidence type="ECO:0000256" key="6">
    <source>
        <dbReference type="ARBA" id="ARBA00034617"/>
    </source>
</evidence>
<dbReference type="InterPro" id="IPR027417">
    <property type="entry name" value="P-loop_NTPase"/>
</dbReference>
<dbReference type="InterPro" id="IPR014017">
    <property type="entry name" value="DNA_helicase_UvrD-like_C"/>
</dbReference>
<dbReference type="GO" id="GO:0000725">
    <property type="term" value="P:recombinational repair"/>
    <property type="evidence" value="ECO:0007669"/>
    <property type="project" value="TreeGrafter"/>
</dbReference>
<evidence type="ECO:0000256" key="7">
    <source>
        <dbReference type="ARBA" id="ARBA00034808"/>
    </source>
</evidence>
<dbReference type="InterPro" id="IPR000212">
    <property type="entry name" value="DNA_helicase_UvrD/REP"/>
</dbReference>
<gene>
    <name evidence="12" type="ORF">CHX27_08485</name>
</gene>
<evidence type="ECO:0000256" key="1">
    <source>
        <dbReference type="ARBA" id="ARBA00022741"/>
    </source>
</evidence>
<dbReference type="OrthoDB" id="9810135at2"/>
<proteinExistence type="predicted"/>
<keyword evidence="3 9" id="KW-0347">Helicase</keyword>
<sequence length="1040" mass="117600">MPTISETPSISIYYASAGSGKTYTLVKEYLKILLCSPRVDAYKRILAVTFTNKAVSEMKSRILESLYAFSLDEPSDKMREYRALISSEIGKSEQEIQQHANAIVKNLLHNYASFDIMTLDKFTHRVIRAFAVDFDLPVNFDVTLDTKTILQEAVERVINDAGNDPILTEILLEHLENNVEEGNSHRMFQQQLYRDAEVITKDDFKSGLEELRDFSMFDFRSFQKQLRQKISEAKAELAKRAAEVKADFDRLWEQGPFIAANSKFISQIQTQDDKYFDKKFESIESLRVKKGFDTPALLSDLEKLLAKMQLIYELRTRKSRFQLIVDKIVGMSLLLQIRKEFREVQRERDEIPLSEFNEIIANNLQQQPALFIYERIGGKYDHFFIDEFQDTSVLQWNNLVPLIDNTTAGMSEDGTKGTLMIVGDPKQAIYRWRGGRAELLQGLANQTNKPFVNDDVQTFVLDTNYRSFSNVIAFNNAFFDYSKEFLASESTKALYSETASQKPNSKQGGSVRVTVSEIAEHENVVIDSIRHFLSLGFKYQDIAVLSNKNAELYKISEVLLENNIPILSAESLQIKASPDVKLIKALLQLLYNPEDTNGQFEFLYQLAQLQTALTVDAYIASNLAHWREMKKVDFPESVAFPANFDTLRLMSIFEVIHLCTVWLEAQKQHAFSDAYLQVFGDLALQCEARGLTGLQDFLEFLEEKKGLEVAVAPPPGVDAVKLMSVHKSKGLEFPVVIYPFVATPRNAPPEKLWIPNEAEDIELPLTLIDSNAKLDVLNDTAGAVFTEVQQQRQTDKMNQYYVAFTRAEEHLHIVTVPPPKSSSNPFNIETILTNFATDSGMQALESQSFIFGDDTTSKTATTDSISVDYLSRTPQKEQRNAIKIADRAALLWGSAAEKALATGILLHELLAEVKQQEDVQNVIEKAVQSGKLTTDELAPISVQMQKIVAHPDLSEFFSRDVKTITEQAILSAHAPILKPDRVSFLNKNQVALLDYKTGSKRGEHAKQLDSYAAVLQEMGLEVVKKALVYTSEELEVVLVP</sequence>
<evidence type="ECO:0000256" key="8">
    <source>
        <dbReference type="ARBA" id="ARBA00048988"/>
    </source>
</evidence>
<keyword evidence="1 9" id="KW-0547">Nucleotide-binding</keyword>
<dbReference type="Pfam" id="PF13361">
    <property type="entry name" value="UvrD_C"/>
    <property type="match status" value="2"/>
</dbReference>
<feature type="domain" description="UvrD-like helicase ATP-binding" evidence="10">
    <location>
        <begin position="1"/>
        <end position="468"/>
    </location>
</feature>
<dbReference type="PROSITE" id="PS51198">
    <property type="entry name" value="UVRD_HELICASE_ATP_BIND"/>
    <property type="match status" value="1"/>
</dbReference>
<dbReference type="Pfam" id="PF00580">
    <property type="entry name" value="UvrD-helicase"/>
    <property type="match status" value="1"/>
</dbReference>
<evidence type="ECO:0000259" key="11">
    <source>
        <dbReference type="PROSITE" id="PS51217"/>
    </source>
</evidence>
<comment type="caution">
    <text evidence="12">The sequence shown here is derived from an EMBL/GenBank/DDBJ whole genome shotgun (WGS) entry which is preliminary data.</text>
</comment>
<dbReference type="SUPFAM" id="SSF52540">
    <property type="entry name" value="P-loop containing nucleoside triphosphate hydrolases"/>
    <property type="match status" value="1"/>
</dbReference>
<feature type="domain" description="UvrD-like helicase C-terminal" evidence="11">
    <location>
        <begin position="463"/>
        <end position="730"/>
    </location>
</feature>
<dbReference type="PANTHER" id="PTHR11070">
    <property type="entry name" value="UVRD / RECB / PCRA DNA HELICASE FAMILY MEMBER"/>
    <property type="match status" value="1"/>
</dbReference>
<dbReference type="EC" id="5.6.2.4" evidence="7"/>
<dbReference type="Gene3D" id="3.40.50.300">
    <property type="entry name" value="P-loop containing nucleotide triphosphate hydrolases"/>
    <property type="match status" value="3"/>
</dbReference>
<dbReference type="GO" id="GO:0043138">
    <property type="term" value="F:3'-5' DNA helicase activity"/>
    <property type="evidence" value="ECO:0007669"/>
    <property type="project" value="UniProtKB-EC"/>
</dbReference>
<evidence type="ECO:0000256" key="5">
    <source>
        <dbReference type="ARBA" id="ARBA00023235"/>
    </source>
</evidence>
<dbReference type="Gene3D" id="1.10.486.10">
    <property type="entry name" value="PCRA, domain 4"/>
    <property type="match status" value="1"/>
</dbReference>
<evidence type="ECO:0000256" key="9">
    <source>
        <dbReference type="PROSITE-ProRule" id="PRU00560"/>
    </source>
</evidence>
<evidence type="ECO:0000259" key="10">
    <source>
        <dbReference type="PROSITE" id="PS51198"/>
    </source>
</evidence>
<keyword evidence="4 9" id="KW-0067">ATP-binding</keyword>
<keyword evidence="2 9" id="KW-0378">Hydrolase</keyword>
<dbReference type="Proteomes" id="UP000216035">
    <property type="component" value="Unassembled WGS sequence"/>
</dbReference>
<dbReference type="GO" id="GO:0005524">
    <property type="term" value="F:ATP binding"/>
    <property type="evidence" value="ECO:0007669"/>
    <property type="project" value="UniProtKB-UniRule"/>
</dbReference>
<name>A0A255ZQX4_9FLAO</name>
<feature type="binding site" evidence="9">
    <location>
        <begin position="15"/>
        <end position="22"/>
    </location>
    <ligand>
        <name>ATP</name>
        <dbReference type="ChEBI" id="CHEBI:30616"/>
    </ligand>
</feature>
<evidence type="ECO:0000256" key="3">
    <source>
        <dbReference type="ARBA" id="ARBA00022806"/>
    </source>
</evidence>
<comment type="catalytic activity">
    <reaction evidence="8">
        <text>ATP + H2O = ADP + phosphate + H(+)</text>
        <dbReference type="Rhea" id="RHEA:13065"/>
        <dbReference type="ChEBI" id="CHEBI:15377"/>
        <dbReference type="ChEBI" id="CHEBI:15378"/>
        <dbReference type="ChEBI" id="CHEBI:30616"/>
        <dbReference type="ChEBI" id="CHEBI:43474"/>
        <dbReference type="ChEBI" id="CHEBI:456216"/>
        <dbReference type="EC" id="5.6.2.4"/>
    </reaction>
</comment>
<dbReference type="EMBL" id="NOXX01000196">
    <property type="protein sequence ID" value="OYQ43903.1"/>
    <property type="molecule type" value="Genomic_DNA"/>
</dbReference>
<keyword evidence="5" id="KW-0413">Isomerase</keyword>
<keyword evidence="13" id="KW-1185">Reference proteome</keyword>
<dbReference type="RefSeq" id="WP_094486336.1">
    <property type="nucleotide sequence ID" value="NZ_NOXX01000196.1"/>
</dbReference>
<accession>A0A255ZQX4</accession>